<reference evidence="1 2" key="1">
    <citation type="submission" date="2012-02" db="EMBL/GenBank/DDBJ databases">
        <title>Complete genome sequence of Actinoplanes missouriensis 431 (= NBRC 102363).</title>
        <authorList>
            <person name="Ohnishi Y."/>
            <person name="Ishikawa J."/>
            <person name="Sekine M."/>
            <person name="Hosoyama A."/>
            <person name="Harada T."/>
            <person name="Narita H."/>
            <person name="Hata T."/>
            <person name="Konno Y."/>
            <person name="Tutikane K."/>
            <person name="Fujita N."/>
            <person name="Horinouchi S."/>
            <person name="Hayakawa M."/>
        </authorList>
    </citation>
    <scope>NUCLEOTIDE SEQUENCE [LARGE SCALE GENOMIC DNA]</scope>
    <source>
        <strain evidence="2">ATCC 14538 / DSM 43046 / CBS 188.64 / JCM 3121 / NBRC 102363 / NCIMB 12654 / NRRL B-3342 / UNCC 431</strain>
    </source>
</reference>
<dbReference type="EMBL" id="AP012319">
    <property type="protein sequence ID" value="BAL87638.1"/>
    <property type="molecule type" value="Genomic_DNA"/>
</dbReference>
<dbReference type="KEGG" id="ams:AMIS_24180"/>
<proteinExistence type="predicted"/>
<dbReference type="InterPro" id="IPR016024">
    <property type="entry name" value="ARM-type_fold"/>
</dbReference>
<evidence type="ECO:0000313" key="1">
    <source>
        <dbReference type="EMBL" id="BAL87638.1"/>
    </source>
</evidence>
<accession>I0H3Q1</accession>
<dbReference type="eggNOG" id="COG3170">
    <property type="taxonomic scope" value="Bacteria"/>
</dbReference>
<dbReference type="AlphaFoldDB" id="I0H3Q1"/>
<gene>
    <name evidence="1" type="ordered locus">AMIS_24180</name>
</gene>
<dbReference type="Proteomes" id="UP000007882">
    <property type="component" value="Chromosome"/>
</dbReference>
<dbReference type="SUPFAM" id="SSF48371">
    <property type="entry name" value="ARM repeat"/>
    <property type="match status" value="1"/>
</dbReference>
<keyword evidence="2" id="KW-1185">Reference proteome</keyword>
<name>I0H3Q1_ACTM4</name>
<organism evidence="1 2">
    <name type="scientific">Actinoplanes missouriensis (strain ATCC 14538 / DSM 43046 / CBS 188.64 / JCM 3121 / NBRC 102363 / NCIMB 12654 / NRRL B-3342 / UNCC 431)</name>
    <dbReference type="NCBI Taxonomy" id="512565"/>
    <lineage>
        <taxon>Bacteria</taxon>
        <taxon>Bacillati</taxon>
        <taxon>Actinomycetota</taxon>
        <taxon>Actinomycetes</taxon>
        <taxon>Micromonosporales</taxon>
        <taxon>Micromonosporaceae</taxon>
        <taxon>Actinoplanes</taxon>
    </lineage>
</organism>
<dbReference type="STRING" id="512565.AMIS_24180"/>
<sequence>MFGDLFTGIVSSAPAQFGSHNEMHNYLGRRPLDPIVASLPDVDGLMSVYVRTDSDGDLDRLLSQRHTACLAGARNSGRYSAAQVALSRRHDPARVYEIVLPTDVSPEVLVSKPDKLPVDSGFVLRLPGTGHVDAMRKLAALFRGRSSTLLLIKEEETARGDRPGAEMRHAPPDPIEVFRSHLAREMRDEGPTTLERYQNEEVEAAVKATYGPKECVAIARAIAHERPVGAEALRALLERSQPKRRERAAEVLLPDADRSSGRNRRAGQHERAFRLSYAVFYHRPMHYVFEAADWLLREIDSAALRPDWGSMALQYPVTDLLGDALKRDWEEGREAGVATLGASRIAWIRDGGLRGAIIDVAWHEFDGTRRSLLRWLDRLVVEGDEVMQRAAAETAGLLTHYDFARIHEDLVDKWAASPKQEVRQVAAWTMTLSDMAGDVGPMVRKKLSEWCSGSSNYQRDTAARVYASGLQQTVLAWSMYDLARIARNKYQKRRYAVAEAVNQLYSPDRAAWIVAELADWARDPLLQVHAARALLVLAAQVEHGSSDGQPDVLLRLAEGSVELRHLSALWLVAFLDPTTAVEAGRTLARWIRHADANDEFRDDIIALLESIRVSRNTALQRITFYLSRHSGFGDGLPDWMTTERRKVP</sequence>
<evidence type="ECO:0000313" key="2">
    <source>
        <dbReference type="Proteomes" id="UP000007882"/>
    </source>
</evidence>
<dbReference type="HOGENOM" id="CLU_392282_0_0_11"/>
<dbReference type="PATRIC" id="fig|512565.3.peg.2417"/>
<protein>
    <submittedName>
        <fullName evidence="1">Uncharacterized protein</fullName>
    </submittedName>
</protein>